<name>A0A4U2EKJ1_9VIBR</name>
<feature type="non-terminal residue" evidence="1">
    <location>
        <position position="156"/>
    </location>
</feature>
<dbReference type="EMBL" id="SYVO01000128">
    <property type="protein sequence ID" value="TKG01207.1"/>
    <property type="molecule type" value="Genomic_DNA"/>
</dbReference>
<evidence type="ECO:0000313" key="1">
    <source>
        <dbReference type="EMBL" id="TKG01207.1"/>
    </source>
</evidence>
<protein>
    <submittedName>
        <fullName evidence="1">Uncharacterized protein</fullName>
    </submittedName>
</protein>
<reference evidence="1 2" key="1">
    <citation type="submission" date="2019-04" db="EMBL/GenBank/DDBJ databases">
        <title>A reverse ecology approach based on a biological definition of microbial populations.</title>
        <authorList>
            <person name="Arevalo P."/>
            <person name="Vaninsberghe D."/>
            <person name="Elsherbini J."/>
            <person name="Gore J."/>
            <person name="Polz M."/>
        </authorList>
    </citation>
    <scope>NUCLEOTIDE SEQUENCE [LARGE SCALE GENOMIC DNA]</scope>
    <source>
        <strain evidence="1 2">10N.222.48.A1</strain>
    </source>
</reference>
<comment type="caution">
    <text evidence="1">The sequence shown here is derived from an EMBL/GenBank/DDBJ whole genome shotgun (WGS) entry which is preliminary data.</text>
</comment>
<organism evidence="1 2">
    <name type="scientific">Vibrio lentus</name>
    <dbReference type="NCBI Taxonomy" id="136468"/>
    <lineage>
        <taxon>Bacteria</taxon>
        <taxon>Pseudomonadati</taxon>
        <taxon>Pseudomonadota</taxon>
        <taxon>Gammaproteobacteria</taxon>
        <taxon>Vibrionales</taxon>
        <taxon>Vibrionaceae</taxon>
        <taxon>Vibrio</taxon>
    </lineage>
</organism>
<accession>A0A4U2EKJ1</accession>
<proteinExistence type="predicted"/>
<sequence>MTKLSDLLTIEDEAVKQVTLKKMFMPYTEDVCVEGCEKEALTILLNLSSSHQSDRCSDWLDVARAKRHLKAAENLEASLDEIKWFHTHNLKFPDCRVKEQRIIAQPLVTTEAFVSSAVLEQRLGWAHNSAVYRHTLWLLNPFRWQSQSVSLLSLVQ</sequence>
<dbReference type="Proteomes" id="UP000305840">
    <property type="component" value="Unassembled WGS sequence"/>
</dbReference>
<gene>
    <name evidence="1" type="ORF">FCV91_23975</name>
</gene>
<dbReference type="AlphaFoldDB" id="A0A4U2EKJ1"/>
<evidence type="ECO:0000313" key="2">
    <source>
        <dbReference type="Proteomes" id="UP000305840"/>
    </source>
</evidence>